<keyword evidence="4" id="KW-1185">Reference proteome</keyword>
<reference evidence="4" key="1">
    <citation type="submission" date="2016-10" db="EMBL/GenBank/DDBJ databases">
        <authorList>
            <person name="Varghese N."/>
            <person name="Submissions S."/>
        </authorList>
    </citation>
    <scope>NUCLEOTIDE SEQUENCE [LARGE SCALE GENOMIC DNA]</scope>
    <source>
        <strain evidence="4">CGMCC 1.10971</strain>
    </source>
</reference>
<evidence type="ECO:0000256" key="2">
    <source>
        <dbReference type="HAMAP-Rule" id="MF_00758"/>
    </source>
</evidence>
<dbReference type="GO" id="GO:0005829">
    <property type="term" value="C:cytosol"/>
    <property type="evidence" value="ECO:0007669"/>
    <property type="project" value="TreeGrafter"/>
</dbReference>
<name>A0A1I2M6X5_9GAMM</name>
<comment type="similarity">
    <text evidence="1 2">Belongs to the UPF0301 (AlgH) family.</text>
</comment>
<dbReference type="STRING" id="1045558.SAMN05216175_101360"/>
<dbReference type="InterPro" id="IPR003774">
    <property type="entry name" value="AlgH-like"/>
</dbReference>
<dbReference type="Gene3D" id="3.40.1740.10">
    <property type="entry name" value="VC0467-like"/>
    <property type="match status" value="1"/>
</dbReference>
<protein>
    <recommendedName>
        <fullName evidence="2">UPF0301 protein SAMN05216175_101360</fullName>
    </recommendedName>
</protein>
<proteinExistence type="inferred from homology"/>
<dbReference type="PANTHER" id="PTHR30327">
    <property type="entry name" value="UNCHARACTERIZED PROTEIN YQGE"/>
    <property type="match status" value="1"/>
</dbReference>
<dbReference type="OrthoDB" id="9807486at2"/>
<dbReference type="EMBL" id="FOOU01000001">
    <property type="protein sequence ID" value="SFF85176.1"/>
    <property type="molecule type" value="Genomic_DNA"/>
</dbReference>
<evidence type="ECO:0000313" key="3">
    <source>
        <dbReference type="EMBL" id="SFF85176.1"/>
    </source>
</evidence>
<dbReference type="AlphaFoldDB" id="A0A1I2M6X5"/>
<dbReference type="HAMAP" id="MF_00758">
    <property type="entry name" value="UPF0301"/>
    <property type="match status" value="1"/>
</dbReference>
<evidence type="ECO:0000256" key="1">
    <source>
        <dbReference type="ARBA" id="ARBA00009600"/>
    </source>
</evidence>
<gene>
    <name evidence="3" type="ORF">SAMN05216175_101360</name>
</gene>
<evidence type="ECO:0000313" key="4">
    <source>
        <dbReference type="Proteomes" id="UP000198623"/>
    </source>
</evidence>
<sequence length="188" mass="20887">MLNTQTCLRDHFLISMPHLEDDTFAQTIIYICDHSEYGAMGLMLNRPLNFHLDKMLNHLDLPTSHIARSIPVYSGGPVQNDRGFVLHKSYLGNPWLSTHAITDELFLTTSFDILEALALSESTEALITLGYTGWGPGQLEQEITDNVWLSCPANSDIMFHKPAEERLQAAAATLGVNLNLLTTHTGHA</sequence>
<dbReference type="RefSeq" id="WP_090723580.1">
    <property type="nucleotide sequence ID" value="NZ_FOOU01000001.1"/>
</dbReference>
<dbReference type="Pfam" id="PF02622">
    <property type="entry name" value="DUF179"/>
    <property type="match status" value="1"/>
</dbReference>
<dbReference type="Proteomes" id="UP000198623">
    <property type="component" value="Unassembled WGS sequence"/>
</dbReference>
<dbReference type="PANTHER" id="PTHR30327:SF1">
    <property type="entry name" value="UPF0301 PROTEIN YQGE"/>
    <property type="match status" value="1"/>
</dbReference>
<dbReference type="SUPFAM" id="SSF143456">
    <property type="entry name" value="VC0467-like"/>
    <property type="match status" value="1"/>
</dbReference>
<accession>A0A1I2M6X5</accession>
<dbReference type="NCBIfam" id="NF001266">
    <property type="entry name" value="PRK00228.1-1"/>
    <property type="match status" value="1"/>
</dbReference>
<organism evidence="3 4">
    <name type="scientific">Neptunomonas qingdaonensis</name>
    <dbReference type="NCBI Taxonomy" id="1045558"/>
    <lineage>
        <taxon>Bacteria</taxon>
        <taxon>Pseudomonadati</taxon>
        <taxon>Pseudomonadota</taxon>
        <taxon>Gammaproteobacteria</taxon>
        <taxon>Oceanospirillales</taxon>
        <taxon>Oceanospirillaceae</taxon>
        <taxon>Neptunomonas</taxon>
    </lineage>
</organism>